<dbReference type="Proteomes" id="UP000054217">
    <property type="component" value="Unassembled WGS sequence"/>
</dbReference>
<feature type="compositionally biased region" description="Polar residues" evidence="1">
    <location>
        <begin position="73"/>
        <end position="85"/>
    </location>
</feature>
<name>A0A0C3NM57_PISTI</name>
<dbReference type="HOGENOM" id="CLU_2513531_0_0_1"/>
<evidence type="ECO:0000313" key="3">
    <source>
        <dbReference type="Proteomes" id="UP000054217"/>
    </source>
</evidence>
<dbReference type="AlphaFoldDB" id="A0A0C3NM57"/>
<evidence type="ECO:0000313" key="2">
    <source>
        <dbReference type="EMBL" id="KIN96358.1"/>
    </source>
</evidence>
<accession>A0A0C3NM57</accession>
<protein>
    <submittedName>
        <fullName evidence="2">Uncharacterized protein</fullName>
    </submittedName>
</protein>
<organism evidence="2 3">
    <name type="scientific">Pisolithus tinctorius Marx 270</name>
    <dbReference type="NCBI Taxonomy" id="870435"/>
    <lineage>
        <taxon>Eukaryota</taxon>
        <taxon>Fungi</taxon>
        <taxon>Dikarya</taxon>
        <taxon>Basidiomycota</taxon>
        <taxon>Agaricomycotina</taxon>
        <taxon>Agaricomycetes</taxon>
        <taxon>Agaricomycetidae</taxon>
        <taxon>Boletales</taxon>
        <taxon>Sclerodermatineae</taxon>
        <taxon>Pisolithaceae</taxon>
        <taxon>Pisolithus</taxon>
    </lineage>
</organism>
<reference evidence="2 3" key="1">
    <citation type="submission" date="2014-04" db="EMBL/GenBank/DDBJ databases">
        <authorList>
            <consortium name="DOE Joint Genome Institute"/>
            <person name="Kuo A."/>
            <person name="Kohler A."/>
            <person name="Costa M.D."/>
            <person name="Nagy L.G."/>
            <person name="Floudas D."/>
            <person name="Copeland A."/>
            <person name="Barry K.W."/>
            <person name="Cichocki N."/>
            <person name="Veneault-Fourrey C."/>
            <person name="LaButti K."/>
            <person name="Lindquist E.A."/>
            <person name="Lipzen A."/>
            <person name="Lundell T."/>
            <person name="Morin E."/>
            <person name="Murat C."/>
            <person name="Sun H."/>
            <person name="Tunlid A."/>
            <person name="Henrissat B."/>
            <person name="Grigoriev I.V."/>
            <person name="Hibbett D.S."/>
            <person name="Martin F."/>
            <person name="Nordberg H.P."/>
            <person name="Cantor M.N."/>
            <person name="Hua S.X."/>
        </authorList>
    </citation>
    <scope>NUCLEOTIDE SEQUENCE [LARGE SCALE GENOMIC DNA]</scope>
    <source>
        <strain evidence="2 3">Marx 270</strain>
    </source>
</reference>
<proteinExistence type="predicted"/>
<reference evidence="3" key="2">
    <citation type="submission" date="2015-01" db="EMBL/GenBank/DDBJ databases">
        <title>Evolutionary Origins and Diversification of the Mycorrhizal Mutualists.</title>
        <authorList>
            <consortium name="DOE Joint Genome Institute"/>
            <consortium name="Mycorrhizal Genomics Consortium"/>
            <person name="Kohler A."/>
            <person name="Kuo A."/>
            <person name="Nagy L.G."/>
            <person name="Floudas D."/>
            <person name="Copeland A."/>
            <person name="Barry K.W."/>
            <person name="Cichocki N."/>
            <person name="Veneault-Fourrey C."/>
            <person name="LaButti K."/>
            <person name="Lindquist E.A."/>
            <person name="Lipzen A."/>
            <person name="Lundell T."/>
            <person name="Morin E."/>
            <person name="Murat C."/>
            <person name="Riley R."/>
            <person name="Ohm R."/>
            <person name="Sun H."/>
            <person name="Tunlid A."/>
            <person name="Henrissat B."/>
            <person name="Grigoriev I.V."/>
            <person name="Hibbett D.S."/>
            <person name="Martin F."/>
        </authorList>
    </citation>
    <scope>NUCLEOTIDE SEQUENCE [LARGE SCALE GENOMIC DNA]</scope>
    <source>
        <strain evidence="3">Marx 270</strain>
    </source>
</reference>
<dbReference type="InParanoid" id="A0A0C3NM57"/>
<feature type="region of interest" description="Disordered" evidence="1">
    <location>
        <begin position="58"/>
        <end position="85"/>
    </location>
</feature>
<dbReference type="EMBL" id="KN832048">
    <property type="protein sequence ID" value="KIN96358.1"/>
    <property type="molecule type" value="Genomic_DNA"/>
</dbReference>
<gene>
    <name evidence="2" type="ORF">M404DRAFT_33331</name>
</gene>
<evidence type="ECO:0000256" key="1">
    <source>
        <dbReference type="SAM" id="MobiDB-lite"/>
    </source>
</evidence>
<keyword evidence="3" id="KW-1185">Reference proteome</keyword>
<sequence length="85" mass="9309">MPTYLRKGSRSWELSPSNKTLGQIMELCDVVFVEGDGTDKSQVQIDIVIKEMKPVAPAISDQNAQGHKYPPTEENSSSDSLDAAK</sequence>